<comment type="caution">
    <text evidence="2">The sequence shown here is derived from an EMBL/GenBank/DDBJ whole genome shotgun (WGS) entry which is preliminary data.</text>
</comment>
<feature type="transmembrane region" description="Helical" evidence="1">
    <location>
        <begin position="12"/>
        <end position="34"/>
    </location>
</feature>
<keyword evidence="3" id="KW-1185">Reference proteome</keyword>
<name>A0ABP0G9I8_CLALP</name>
<keyword evidence="1" id="KW-0472">Membrane</keyword>
<dbReference type="Proteomes" id="UP001642483">
    <property type="component" value="Unassembled WGS sequence"/>
</dbReference>
<dbReference type="EMBL" id="CAWYQH010000108">
    <property type="protein sequence ID" value="CAK8688461.1"/>
    <property type="molecule type" value="Genomic_DNA"/>
</dbReference>
<reference evidence="2 3" key="1">
    <citation type="submission" date="2024-02" db="EMBL/GenBank/DDBJ databases">
        <authorList>
            <person name="Daric V."/>
            <person name="Darras S."/>
        </authorList>
    </citation>
    <scope>NUCLEOTIDE SEQUENCE [LARGE SCALE GENOMIC DNA]</scope>
</reference>
<evidence type="ECO:0000313" key="2">
    <source>
        <dbReference type="EMBL" id="CAK8688461.1"/>
    </source>
</evidence>
<proteinExistence type="predicted"/>
<feature type="transmembrane region" description="Helical" evidence="1">
    <location>
        <begin position="104"/>
        <end position="122"/>
    </location>
</feature>
<evidence type="ECO:0000313" key="3">
    <source>
        <dbReference type="Proteomes" id="UP001642483"/>
    </source>
</evidence>
<dbReference type="PROSITE" id="PS51257">
    <property type="entry name" value="PROKAR_LIPOPROTEIN"/>
    <property type="match status" value="1"/>
</dbReference>
<feature type="transmembrane region" description="Helical" evidence="1">
    <location>
        <begin position="142"/>
        <end position="160"/>
    </location>
</feature>
<keyword evidence="1" id="KW-1133">Transmembrane helix</keyword>
<keyword evidence="1" id="KW-0812">Transmembrane</keyword>
<feature type="transmembrane region" description="Helical" evidence="1">
    <location>
        <begin position="72"/>
        <end position="92"/>
    </location>
</feature>
<accession>A0ABP0G9I8</accession>
<organism evidence="2 3">
    <name type="scientific">Clavelina lepadiformis</name>
    <name type="common">Light-bulb sea squirt</name>
    <name type="synonym">Ascidia lepadiformis</name>
    <dbReference type="NCBI Taxonomy" id="159417"/>
    <lineage>
        <taxon>Eukaryota</taxon>
        <taxon>Metazoa</taxon>
        <taxon>Chordata</taxon>
        <taxon>Tunicata</taxon>
        <taxon>Ascidiacea</taxon>
        <taxon>Aplousobranchia</taxon>
        <taxon>Clavelinidae</taxon>
        <taxon>Clavelina</taxon>
    </lineage>
</organism>
<sequence>MKSMPSIEKINSTIQSLFGCGFAGWILLTVALFAPEWTRDGDKHCGVIFCCLNLYGNCTITETAVVASEFSYIFSSWLLSFVAIFSSACRCIEVKVENIRQMAVLLVIAGVLAVTGSIEFFIQKFTNDDLNFSAGGFVAHAAGWMLLISGCCGYCFGYGYRDHLGSPRAPYPSRYRRNPWGLQEFSRYGPMNFARMKWREFQNTKTGPMSMAT</sequence>
<protein>
    <submittedName>
        <fullName evidence="2">Uncharacterized protein</fullName>
    </submittedName>
</protein>
<gene>
    <name evidence="2" type="ORF">CVLEPA_LOCUS20477</name>
</gene>
<evidence type="ECO:0000256" key="1">
    <source>
        <dbReference type="SAM" id="Phobius"/>
    </source>
</evidence>